<feature type="compositionally biased region" description="Basic and acidic residues" evidence="1">
    <location>
        <begin position="225"/>
        <end position="250"/>
    </location>
</feature>
<dbReference type="RefSeq" id="WP_160905285.1">
    <property type="nucleotide sequence ID" value="NZ_WVHS01000001.1"/>
</dbReference>
<accession>A0A7K1XTG8</accession>
<keyword evidence="4" id="KW-1185">Reference proteome</keyword>
<keyword evidence="2" id="KW-0472">Membrane</keyword>
<proteinExistence type="predicted"/>
<keyword evidence="2" id="KW-0812">Transmembrane</keyword>
<dbReference type="AlphaFoldDB" id="A0A7K1XTG8"/>
<reference evidence="3 4" key="1">
    <citation type="submission" date="2019-11" db="EMBL/GenBank/DDBJ databases">
        <title>Pedobacter sp. HMF7056 Genome sequencing and assembly.</title>
        <authorList>
            <person name="Kang H."/>
            <person name="Kim H."/>
            <person name="Joh K."/>
        </authorList>
    </citation>
    <scope>NUCLEOTIDE SEQUENCE [LARGE SCALE GENOMIC DNA]</scope>
    <source>
        <strain evidence="3 4">HMF7056</strain>
    </source>
</reference>
<evidence type="ECO:0000256" key="2">
    <source>
        <dbReference type="SAM" id="Phobius"/>
    </source>
</evidence>
<keyword evidence="2" id="KW-1133">Transmembrane helix</keyword>
<dbReference type="EMBL" id="WVHS01000001">
    <property type="protein sequence ID" value="MXV14305.1"/>
    <property type="molecule type" value="Genomic_DNA"/>
</dbReference>
<organism evidence="3 4">
    <name type="scientific">Hufsiella ginkgonis</name>
    <dbReference type="NCBI Taxonomy" id="2695274"/>
    <lineage>
        <taxon>Bacteria</taxon>
        <taxon>Pseudomonadati</taxon>
        <taxon>Bacteroidota</taxon>
        <taxon>Sphingobacteriia</taxon>
        <taxon>Sphingobacteriales</taxon>
        <taxon>Sphingobacteriaceae</taxon>
        <taxon>Hufsiella</taxon>
    </lineage>
</organism>
<comment type="caution">
    <text evidence="3">The sequence shown here is derived from an EMBL/GenBank/DDBJ whole genome shotgun (WGS) entry which is preliminary data.</text>
</comment>
<feature type="region of interest" description="Disordered" evidence="1">
    <location>
        <begin position="220"/>
        <end position="250"/>
    </location>
</feature>
<name>A0A7K1XTG8_9SPHI</name>
<evidence type="ECO:0000313" key="4">
    <source>
        <dbReference type="Proteomes" id="UP000451233"/>
    </source>
</evidence>
<gene>
    <name evidence="3" type="ORF">GS398_03265</name>
</gene>
<feature type="transmembrane region" description="Helical" evidence="2">
    <location>
        <begin position="170"/>
        <end position="190"/>
    </location>
</feature>
<evidence type="ECO:0000313" key="3">
    <source>
        <dbReference type="EMBL" id="MXV14305.1"/>
    </source>
</evidence>
<dbReference type="Proteomes" id="UP000451233">
    <property type="component" value="Unassembled WGS sequence"/>
</dbReference>
<evidence type="ECO:0000256" key="1">
    <source>
        <dbReference type="SAM" id="MobiDB-lite"/>
    </source>
</evidence>
<feature type="transmembrane region" description="Helical" evidence="2">
    <location>
        <begin position="35"/>
        <end position="54"/>
    </location>
</feature>
<protein>
    <submittedName>
        <fullName evidence="3">Uncharacterized protein</fullName>
    </submittedName>
</protein>
<sequence length="250" mass="28465">MRHNDTRSRDMNHEEFYHSLYYRSHDNKSEINNSLSTPIGILTALIAGLFYVLTNFEFENSKALTIVFLVVATVAVSLLSISIWRLIKAFSDAHDGYDYAYLPDAGDLNHYHASLRAFYSQQTGVTNEQAVAQADREFNEYLLGLAINAANINQKNNKRKLFHRFQCHQYMIYAFISVSLLVVPFGINFISNKGKDKVQHVSVTNTIPIALSVRENSRSATTFKTNDHGQARNKKADTATHSDDSRRRRP</sequence>
<feature type="transmembrane region" description="Helical" evidence="2">
    <location>
        <begin position="66"/>
        <end position="87"/>
    </location>
</feature>